<dbReference type="Proteomes" id="UP000749559">
    <property type="component" value="Unassembled WGS sequence"/>
</dbReference>
<dbReference type="SUPFAM" id="SSF47616">
    <property type="entry name" value="GST C-terminal domain-like"/>
    <property type="match status" value="1"/>
</dbReference>
<dbReference type="InterPro" id="IPR033468">
    <property type="entry name" value="Metaxin_GST"/>
</dbReference>
<dbReference type="OrthoDB" id="6276373at2759"/>
<dbReference type="InterPro" id="IPR050931">
    <property type="entry name" value="Mito_Protein_Transport_Metaxin"/>
</dbReference>
<evidence type="ECO:0000313" key="3">
    <source>
        <dbReference type="Proteomes" id="UP000749559"/>
    </source>
</evidence>
<dbReference type="CDD" id="cd03193">
    <property type="entry name" value="GST_C_Metaxin"/>
    <property type="match status" value="1"/>
</dbReference>
<dbReference type="InterPro" id="IPR012336">
    <property type="entry name" value="Thioredoxin-like_fold"/>
</dbReference>
<dbReference type="SFLD" id="SFLDG01180">
    <property type="entry name" value="SUF1"/>
    <property type="match status" value="1"/>
</dbReference>
<comment type="caution">
    <text evidence="2">The sequence shown here is derived from an EMBL/GenBank/DDBJ whole genome shotgun (WGS) entry which is preliminary data.</text>
</comment>
<dbReference type="GO" id="GO:0005737">
    <property type="term" value="C:cytoplasm"/>
    <property type="evidence" value="ECO:0007669"/>
    <property type="project" value="TreeGrafter"/>
</dbReference>
<dbReference type="InterPro" id="IPR036282">
    <property type="entry name" value="Glutathione-S-Trfase_C_sf"/>
</dbReference>
<accession>A0A8J1XS26</accession>
<organism evidence="2 3">
    <name type="scientific">Owenia fusiformis</name>
    <name type="common">Polychaete worm</name>
    <dbReference type="NCBI Taxonomy" id="6347"/>
    <lineage>
        <taxon>Eukaryota</taxon>
        <taxon>Metazoa</taxon>
        <taxon>Spiralia</taxon>
        <taxon>Lophotrochozoa</taxon>
        <taxon>Annelida</taxon>
        <taxon>Polychaeta</taxon>
        <taxon>Sedentaria</taxon>
        <taxon>Canalipalpata</taxon>
        <taxon>Sabellida</taxon>
        <taxon>Oweniida</taxon>
        <taxon>Oweniidae</taxon>
        <taxon>Owenia</taxon>
    </lineage>
</organism>
<evidence type="ECO:0000256" key="1">
    <source>
        <dbReference type="ARBA" id="ARBA00006475"/>
    </source>
</evidence>
<dbReference type="SFLD" id="SFLDG01200">
    <property type="entry name" value="SUF1.1"/>
    <property type="match status" value="1"/>
</dbReference>
<comment type="similarity">
    <text evidence="1">Belongs to the FAX family.</text>
</comment>
<dbReference type="InterPro" id="IPR026928">
    <property type="entry name" value="FAX/IsoI-like"/>
</dbReference>
<name>A0A8J1XS26_OWEFU</name>
<dbReference type="EMBL" id="CAIIXF020000007">
    <property type="protein sequence ID" value="CAH1789677.1"/>
    <property type="molecule type" value="Genomic_DNA"/>
</dbReference>
<dbReference type="Pfam" id="PF17171">
    <property type="entry name" value="GST_C_6"/>
    <property type="match status" value="1"/>
</dbReference>
<gene>
    <name evidence="2" type="ORF">OFUS_LOCUS14995</name>
</gene>
<dbReference type="Pfam" id="PF17172">
    <property type="entry name" value="GST_N_4"/>
    <property type="match status" value="1"/>
</dbReference>
<dbReference type="InterPro" id="IPR036249">
    <property type="entry name" value="Thioredoxin-like_sf"/>
</dbReference>
<dbReference type="SFLD" id="SFLDS00019">
    <property type="entry name" value="Glutathione_Transferase_(cytos"/>
    <property type="match status" value="1"/>
</dbReference>
<reference evidence="2" key="1">
    <citation type="submission" date="2022-03" db="EMBL/GenBank/DDBJ databases">
        <authorList>
            <person name="Martin C."/>
        </authorList>
    </citation>
    <scope>NUCLEOTIDE SEQUENCE</scope>
</reference>
<evidence type="ECO:0000313" key="2">
    <source>
        <dbReference type="EMBL" id="CAH1789677.1"/>
    </source>
</evidence>
<dbReference type="PANTHER" id="PTHR12289">
    <property type="entry name" value="METAXIN RELATED"/>
    <property type="match status" value="1"/>
</dbReference>
<dbReference type="InterPro" id="IPR040079">
    <property type="entry name" value="Glutathione_S-Trfase"/>
</dbReference>
<protein>
    <submittedName>
        <fullName evidence="2">Uncharacterized protein</fullName>
    </submittedName>
</protein>
<keyword evidence="3" id="KW-1185">Reference proteome</keyword>
<proteinExistence type="inferred from homology"/>
<sequence>MESKDTVKLTTFHRSKHICSISPFGLKLETWMRLAKIPYETEYAWSPGANKQTGQIPFITFNGEQVDDSNNIIRYLSKQFAVNTDEDLTSEQSLISHTFQRMLDEHTSWSIFYYRYVDDPLTFVSSPDIFPSLKAPHFANNPNKETVLSEAMKKMFDTRAKAQGIGRKPKEEIYRIGMEDIRVLSEYLGDKKYMFGDKPTKLDCGMFGLLSQVVYVPIPSYPHKIMIEEECRNLIDHTNRIKELLWPDWDSLCDTNSNSNDTK</sequence>
<dbReference type="Gene3D" id="1.20.1050.10">
    <property type="match status" value="1"/>
</dbReference>
<dbReference type="PANTHER" id="PTHR12289:SF41">
    <property type="entry name" value="FAILED AXON CONNECTIONS-RELATED"/>
    <property type="match status" value="1"/>
</dbReference>
<dbReference type="SUPFAM" id="SSF52833">
    <property type="entry name" value="Thioredoxin-like"/>
    <property type="match status" value="1"/>
</dbReference>
<dbReference type="AlphaFoldDB" id="A0A8J1XS26"/>